<dbReference type="RefSeq" id="WP_332865353.1">
    <property type="nucleotide sequence ID" value="NZ_JBAFSM010000020.1"/>
</dbReference>
<accession>A0AAW9QRM6</accession>
<protein>
    <submittedName>
        <fullName evidence="2">Uncharacterized protein</fullName>
    </submittedName>
</protein>
<evidence type="ECO:0000313" key="2">
    <source>
        <dbReference type="EMBL" id="MEG3437875.1"/>
    </source>
</evidence>
<feature type="compositionally biased region" description="Polar residues" evidence="1">
    <location>
        <begin position="146"/>
        <end position="155"/>
    </location>
</feature>
<sequence length="378" mass="41210">MSKPIFEVDRHDARESGRAIQEAQNTVMATGTAATIALLRELLERLKQSGKPVKVEISIDKSIAYQAAIETGKSPDVRTETPALSREMASYLEKVLKIPESDRPAAASIPLDRNVTITVDGKEVFRLKDGVVERNLLAPAAGKTQPEASPTTGTSPAGEAEKRADSTEKEEPPARKVQVEVIAGETPEREGKPASLSNEQRQKLTKLGVEPGTVEKTIGQKSSGQIPFLIVLEREVERNIPNKSLKTNLKATHSFLGKGARDFSRKVSGLLSSVREKLFPGRGRDLQNLEVVNVATKLLDRFGGKNESGKEVFDGNTFRLERLDKDLTVIAKDGRGEILSLKDGELTGSLTRADVEKFQAVDRQLEPGKSKQNQAEIG</sequence>
<proteinExistence type="predicted"/>
<feature type="region of interest" description="Disordered" evidence="1">
    <location>
        <begin position="138"/>
        <end position="206"/>
    </location>
</feature>
<reference evidence="2 3" key="1">
    <citation type="submission" date="2024-01" db="EMBL/GenBank/DDBJ databases">
        <title>Genomic insights into the taxonomy and metabolism of the cyanobacterium Pannus brasiliensis CCIBt3594.</title>
        <authorList>
            <person name="Machado M."/>
            <person name="Botero N.B."/>
            <person name="Andreote A.P.D."/>
            <person name="Feitosa A.M.T."/>
            <person name="Popin R."/>
            <person name="Sivonen K."/>
            <person name="Fiore M.F."/>
        </authorList>
    </citation>
    <scope>NUCLEOTIDE SEQUENCE [LARGE SCALE GENOMIC DNA]</scope>
    <source>
        <strain evidence="2 3">CCIBt3594</strain>
    </source>
</reference>
<evidence type="ECO:0000313" key="3">
    <source>
        <dbReference type="Proteomes" id="UP001328733"/>
    </source>
</evidence>
<comment type="caution">
    <text evidence="2">The sequence shown here is derived from an EMBL/GenBank/DDBJ whole genome shotgun (WGS) entry which is preliminary data.</text>
</comment>
<feature type="compositionally biased region" description="Basic and acidic residues" evidence="1">
    <location>
        <begin position="159"/>
        <end position="178"/>
    </location>
</feature>
<dbReference type="AlphaFoldDB" id="A0AAW9QRM6"/>
<evidence type="ECO:0000256" key="1">
    <source>
        <dbReference type="SAM" id="MobiDB-lite"/>
    </source>
</evidence>
<dbReference type="EMBL" id="JBAFSM010000020">
    <property type="protein sequence ID" value="MEG3437875.1"/>
    <property type="molecule type" value="Genomic_DNA"/>
</dbReference>
<keyword evidence="3" id="KW-1185">Reference proteome</keyword>
<dbReference type="Proteomes" id="UP001328733">
    <property type="component" value="Unassembled WGS sequence"/>
</dbReference>
<organism evidence="2 3">
    <name type="scientific">Pannus brasiliensis CCIBt3594</name>
    <dbReference type="NCBI Taxonomy" id="1427578"/>
    <lineage>
        <taxon>Bacteria</taxon>
        <taxon>Bacillati</taxon>
        <taxon>Cyanobacteriota</taxon>
        <taxon>Cyanophyceae</taxon>
        <taxon>Oscillatoriophycideae</taxon>
        <taxon>Chroococcales</taxon>
        <taxon>Microcystaceae</taxon>
        <taxon>Pannus</taxon>
    </lineage>
</organism>
<name>A0AAW9QRM6_9CHRO</name>
<gene>
    <name evidence="2" type="ORF">V0288_12175</name>
</gene>